<evidence type="ECO:0000256" key="2">
    <source>
        <dbReference type="ARBA" id="ARBA00022737"/>
    </source>
</evidence>
<dbReference type="InterPro" id="IPR003593">
    <property type="entry name" value="AAA+_ATPase"/>
</dbReference>
<dbReference type="AlphaFoldDB" id="A0AAU7QFX9"/>
<reference evidence="6" key="1">
    <citation type="submission" date="2024-06" db="EMBL/GenBank/DDBJ databases">
        <authorList>
            <person name="Coelho C."/>
            <person name="Bento M."/>
            <person name="Garcia E."/>
            <person name="Camelo A."/>
            <person name="Brandao I."/>
            <person name="Espirito Santo C."/>
            <person name="Trovao J."/>
            <person name="Verissimo A."/>
            <person name="Costa J."/>
            <person name="Tiago I."/>
        </authorList>
    </citation>
    <scope>NUCLEOTIDE SEQUENCE</scope>
    <source>
        <strain evidence="6">KWT182</strain>
    </source>
</reference>
<dbReference type="PANTHER" id="PTHR43790">
    <property type="entry name" value="CARBOHYDRATE TRANSPORT ATP-BINDING PROTEIN MG119-RELATED"/>
    <property type="match status" value="1"/>
</dbReference>
<organism evidence="6">
    <name type="scientific">Acerihabitans sp. KWT182</name>
    <dbReference type="NCBI Taxonomy" id="3157919"/>
    <lineage>
        <taxon>Bacteria</taxon>
        <taxon>Pseudomonadati</taxon>
        <taxon>Pseudomonadota</taxon>
        <taxon>Gammaproteobacteria</taxon>
        <taxon>Enterobacterales</taxon>
        <taxon>Pectobacteriaceae</taxon>
        <taxon>Acerihabitans</taxon>
    </lineage>
</organism>
<name>A0AAU7QFX9_9GAMM</name>
<dbReference type="GO" id="GO:0016887">
    <property type="term" value="F:ATP hydrolysis activity"/>
    <property type="evidence" value="ECO:0007669"/>
    <property type="project" value="InterPro"/>
</dbReference>
<dbReference type="PROSITE" id="PS50893">
    <property type="entry name" value="ABC_TRANSPORTER_2"/>
    <property type="match status" value="1"/>
</dbReference>
<feature type="domain" description="ABC transporter" evidence="5">
    <location>
        <begin position="2"/>
        <end position="214"/>
    </location>
</feature>
<dbReference type="InterPro" id="IPR027417">
    <property type="entry name" value="P-loop_NTPase"/>
</dbReference>
<evidence type="ECO:0000259" key="5">
    <source>
        <dbReference type="PROSITE" id="PS50893"/>
    </source>
</evidence>
<sequence length="219" mass="23864">MLGVYGLAGAGRTRFCRTLYGLEKMTGGQIVLDGRPYRPSSPAFAIGQGIAYLTEERKKDGFIPNMSSLTNAVLPILRRFRQGGMINHRQADQRARSILHSLHTLGALRGPMQSLSGGNQQKVLFARVIGQQAKLILLDEPTKGVDIGAKADIYRIIRRLADDGCCVIMVSSEEEELLDVADVITVFRHGRCDGALYPVSALTPAMLRKAAWDAEPAVA</sequence>
<proteinExistence type="predicted"/>
<keyword evidence="3" id="KW-0547">Nucleotide-binding</keyword>
<dbReference type="InterPro" id="IPR050107">
    <property type="entry name" value="ABC_carbohydrate_import_ATPase"/>
</dbReference>
<dbReference type="InterPro" id="IPR003439">
    <property type="entry name" value="ABC_transporter-like_ATP-bd"/>
</dbReference>
<keyword evidence="1" id="KW-0813">Transport</keyword>
<keyword evidence="2" id="KW-0677">Repeat</keyword>
<dbReference type="InterPro" id="IPR017871">
    <property type="entry name" value="ABC_transporter-like_CS"/>
</dbReference>
<accession>A0AAU7QFX9</accession>
<gene>
    <name evidence="6" type="ORF">ABK905_10080</name>
</gene>
<dbReference type="CDD" id="cd03215">
    <property type="entry name" value="ABC_Carb_Monos_II"/>
    <property type="match status" value="1"/>
</dbReference>
<dbReference type="PROSITE" id="PS00211">
    <property type="entry name" value="ABC_TRANSPORTER_1"/>
    <property type="match status" value="1"/>
</dbReference>
<dbReference type="PANTHER" id="PTHR43790:SF9">
    <property type="entry name" value="GALACTOFURANOSE TRANSPORTER ATP-BINDING PROTEIN YTFR"/>
    <property type="match status" value="1"/>
</dbReference>
<dbReference type="SMART" id="SM00382">
    <property type="entry name" value="AAA"/>
    <property type="match status" value="1"/>
</dbReference>
<dbReference type="EMBL" id="CP157947">
    <property type="protein sequence ID" value="XBS71860.1"/>
    <property type="molecule type" value="Genomic_DNA"/>
</dbReference>
<dbReference type="GO" id="GO:0005524">
    <property type="term" value="F:ATP binding"/>
    <property type="evidence" value="ECO:0007669"/>
    <property type="project" value="UniProtKB-KW"/>
</dbReference>
<dbReference type="SUPFAM" id="SSF52540">
    <property type="entry name" value="P-loop containing nucleoside triphosphate hydrolases"/>
    <property type="match status" value="1"/>
</dbReference>
<keyword evidence="4 6" id="KW-0067">ATP-binding</keyword>
<dbReference type="Pfam" id="PF00005">
    <property type="entry name" value="ABC_tran"/>
    <property type="match status" value="1"/>
</dbReference>
<protein>
    <submittedName>
        <fullName evidence="6">ATP-binding cassette domain-containing protein</fullName>
    </submittedName>
</protein>
<evidence type="ECO:0000256" key="1">
    <source>
        <dbReference type="ARBA" id="ARBA00022448"/>
    </source>
</evidence>
<evidence type="ECO:0000313" key="6">
    <source>
        <dbReference type="EMBL" id="XBS71860.1"/>
    </source>
</evidence>
<evidence type="ECO:0000256" key="3">
    <source>
        <dbReference type="ARBA" id="ARBA00022741"/>
    </source>
</evidence>
<evidence type="ECO:0000256" key="4">
    <source>
        <dbReference type="ARBA" id="ARBA00022840"/>
    </source>
</evidence>
<dbReference type="Gene3D" id="3.40.50.300">
    <property type="entry name" value="P-loop containing nucleotide triphosphate hydrolases"/>
    <property type="match status" value="1"/>
</dbReference>